<organism evidence="1 2">
    <name type="scientific">Sphingomonas ginsenosidivorax</name>
    <dbReference type="NCBI Taxonomy" id="862135"/>
    <lineage>
        <taxon>Bacteria</taxon>
        <taxon>Pseudomonadati</taxon>
        <taxon>Pseudomonadota</taxon>
        <taxon>Alphaproteobacteria</taxon>
        <taxon>Sphingomonadales</taxon>
        <taxon>Sphingomonadaceae</taxon>
        <taxon>Sphingomonas</taxon>
    </lineage>
</organism>
<accession>A0A5C6UDD8</accession>
<reference evidence="1 2" key="1">
    <citation type="journal article" date="2013" name="Antonie Van Leeuwenhoek">
        <title>Sphingomonas ginsenosidivorax sp. nov., with the ability to transform ginsenosides.</title>
        <authorList>
            <person name="Jin X.F."/>
            <person name="Kim J.K."/>
            <person name="Liu Q.M."/>
            <person name="Kang M.S."/>
            <person name="He D."/>
            <person name="Jin F.X."/>
            <person name="Kim S.C."/>
            <person name="Im W.T."/>
        </authorList>
    </citation>
    <scope>NUCLEOTIDE SEQUENCE [LARGE SCALE GENOMIC DNA]</scope>
    <source>
        <strain evidence="1 2">KHI67</strain>
    </source>
</reference>
<sequence>MKLPSRLRRLEDALFALPDDCMLLSDVDGYLTGLILCPETVPPAEWLPVIWGGVEAGPPFEDPLDVQDFEAMLVARHAEIARDLSRGKFRPFFEVDPRNGDVLWDVWIEGLATAIDLRPEAWAAVEDPALAYLETLVAIADDTSDLASDEINALYDAAAGEIPAQVAALYARREGQGVAVVEPAAPAAKVGRNDPCPCGSGKKHKKCCGVN</sequence>
<proteinExistence type="predicted"/>
<name>A0A5C6UDD8_9SPHN</name>
<dbReference type="OrthoDB" id="1551443at2"/>
<dbReference type="EMBL" id="VOQR01000001">
    <property type="protein sequence ID" value="TXC70664.1"/>
    <property type="molecule type" value="Genomic_DNA"/>
</dbReference>
<dbReference type="PANTHER" id="PTHR33747">
    <property type="entry name" value="UPF0225 PROTEIN SCO1677"/>
    <property type="match status" value="1"/>
</dbReference>
<dbReference type="Gene3D" id="3.10.450.50">
    <property type="match status" value="1"/>
</dbReference>
<gene>
    <name evidence="1" type="ORF">FSB78_06740</name>
</gene>
<comment type="caution">
    <text evidence="1">The sequence shown here is derived from an EMBL/GenBank/DDBJ whole genome shotgun (WGS) entry which is preliminary data.</text>
</comment>
<dbReference type="InterPro" id="IPR011978">
    <property type="entry name" value="YgfB-like"/>
</dbReference>
<keyword evidence="2" id="KW-1185">Reference proteome</keyword>
<evidence type="ECO:0000313" key="2">
    <source>
        <dbReference type="Proteomes" id="UP000321250"/>
    </source>
</evidence>
<dbReference type="SUPFAM" id="SSF103642">
    <property type="entry name" value="Sec-C motif"/>
    <property type="match status" value="1"/>
</dbReference>
<protein>
    <submittedName>
        <fullName evidence="1">UPF0149 family protein</fullName>
    </submittedName>
</protein>
<dbReference type="Pfam" id="PF03695">
    <property type="entry name" value="UPF0149"/>
    <property type="match status" value="1"/>
</dbReference>
<dbReference type="AlphaFoldDB" id="A0A5C6UDD8"/>
<dbReference type="InterPro" id="IPR004027">
    <property type="entry name" value="SEC_C_motif"/>
</dbReference>
<dbReference type="SUPFAM" id="SSF101327">
    <property type="entry name" value="YgfB-like"/>
    <property type="match status" value="1"/>
</dbReference>
<dbReference type="InterPro" id="IPR036255">
    <property type="entry name" value="YgfB-like_sf"/>
</dbReference>
<evidence type="ECO:0000313" key="1">
    <source>
        <dbReference type="EMBL" id="TXC70664.1"/>
    </source>
</evidence>
<dbReference type="RefSeq" id="WP_147081166.1">
    <property type="nucleotide sequence ID" value="NZ_VOQR01000001.1"/>
</dbReference>
<dbReference type="NCBIfam" id="TIGR02292">
    <property type="entry name" value="ygfB_yecA"/>
    <property type="match status" value="1"/>
</dbReference>
<dbReference type="PANTHER" id="PTHR33747:SF1">
    <property type="entry name" value="ADENYLATE CYCLASE-ASSOCIATED CAP C-TERMINAL DOMAIN-CONTAINING PROTEIN"/>
    <property type="match status" value="1"/>
</dbReference>
<dbReference type="Pfam" id="PF02810">
    <property type="entry name" value="SEC-C"/>
    <property type="match status" value="1"/>
</dbReference>
<dbReference type="Proteomes" id="UP000321250">
    <property type="component" value="Unassembled WGS sequence"/>
</dbReference>